<evidence type="ECO:0000256" key="6">
    <source>
        <dbReference type="ARBA" id="ARBA00033752"/>
    </source>
</evidence>
<dbReference type="OrthoDB" id="10252718at2759"/>
<comment type="similarity">
    <text evidence="6">Belongs to the mitochondrion-specific ribosomal protein mL54 family.</text>
</comment>
<protein>
    <recommendedName>
        <fullName evidence="7">Large ribosomal subunit protein mL54</fullName>
    </recommendedName>
</protein>
<evidence type="ECO:0000256" key="1">
    <source>
        <dbReference type="ARBA" id="ARBA00004173"/>
    </source>
</evidence>
<dbReference type="PANTHER" id="PTHR28595">
    <property type="entry name" value="39S RIBOSOMAL PROTEIN L54, MITOCHONDRIAL"/>
    <property type="match status" value="1"/>
</dbReference>
<evidence type="ECO:0000256" key="8">
    <source>
        <dbReference type="SAM" id="MobiDB-lite"/>
    </source>
</evidence>
<evidence type="ECO:0000313" key="10">
    <source>
        <dbReference type="Proteomes" id="UP000001261"/>
    </source>
</evidence>
<keyword evidence="3" id="KW-0689">Ribosomal protein</keyword>
<dbReference type="OMA" id="YPEWLWR"/>
<comment type="subcellular location">
    <subcellularLocation>
        <location evidence="1">Mitochondrion</location>
    </subcellularLocation>
</comment>
<dbReference type="Proteomes" id="UP000001261">
    <property type="component" value="Unassembled WGS sequence"/>
</dbReference>
<sequence length="212" mass="22822">MLCSRCRTHLLSRLPFYRRSSALPSSRCSGIISRTQQRTYSTPTNPTQATAAEVSVSTSGSANDATGAAAPQKVTSTVPAGTRLAGLNYFKNKPEVLAMDDSEYPDWLWKLLDDPKAKSAKDGSGSVDVSSMNKKQRTRHEKKMAAAAASKPPVIPLHEQSIDIIAADAVAPDAAKNFEVASTGIEARKAITKSSREARRKSIKESNFLKGL</sequence>
<dbReference type="GO" id="GO:0005762">
    <property type="term" value="C:mitochondrial large ribosomal subunit"/>
    <property type="evidence" value="ECO:0007669"/>
    <property type="project" value="TreeGrafter"/>
</dbReference>
<evidence type="ECO:0000256" key="4">
    <source>
        <dbReference type="ARBA" id="ARBA00023128"/>
    </source>
</evidence>
<dbReference type="AlphaFoldDB" id="A0A0D8JSS8"/>
<evidence type="ECO:0000256" key="2">
    <source>
        <dbReference type="ARBA" id="ARBA00022946"/>
    </source>
</evidence>
<dbReference type="InParanoid" id="A0A0D8JSS8"/>
<evidence type="ECO:0000313" key="9">
    <source>
        <dbReference type="EMBL" id="KJF60036.1"/>
    </source>
</evidence>
<dbReference type="EMBL" id="GG704911">
    <property type="protein sequence ID" value="KJF60036.1"/>
    <property type="molecule type" value="Genomic_DNA"/>
</dbReference>
<dbReference type="InterPro" id="IPR013870">
    <property type="entry name" value="Ribosomal_mL54"/>
</dbReference>
<dbReference type="GeneID" id="24163482"/>
<organism evidence="9 10">
    <name type="scientific">Coccidioides immitis (strain RS)</name>
    <name type="common">Valley fever fungus</name>
    <dbReference type="NCBI Taxonomy" id="246410"/>
    <lineage>
        <taxon>Eukaryota</taxon>
        <taxon>Fungi</taxon>
        <taxon>Dikarya</taxon>
        <taxon>Ascomycota</taxon>
        <taxon>Pezizomycotina</taxon>
        <taxon>Eurotiomycetes</taxon>
        <taxon>Eurotiomycetidae</taxon>
        <taxon>Onygenales</taxon>
        <taxon>Onygenaceae</taxon>
        <taxon>Coccidioides</taxon>
    </lineage>
</organism>
<keyword evidence="2" id="KW-0809">Transit peptide</keyword>
<accession>A0A0D8JSS8</accession>
<dbReference type="STRING" id="246410.A0A0D8JSS8"/>
<name>A0A0D8JSS8_COCIM</name>
<dbReference type="KEGG" id="cim:CIMG_10916"/>
<keyword evidence="4" id="KW-0496">Mitochondrion</keyword>
<dbReference type="RefSeq" id="XP_012214366.1">
    <property type="nucleotide sequence ID" value="XM_012358943.1"/>
</dbReference>
<evidence type="ECO:0000256" key="7">
    <source>
        <dbReference type="ARBA" id="ARBA00035179"/>
    </source>
</evidence>
<proteinExistence type="inferred from homology"/>
<dbReference type="GO" id="GO:0003735">
    <property type="term" value="F:structural constituent of ribosome"/>
    <property type="evidence" value="ECO:0007669"/>
    <property type="project" value="TreeGrafter"/>
</dbReference>
<gene>
    <name evidence="9" type="ORF">CIMG_10916</name>
</gene>
<evidence type="ECO:0000256" key="3">
    <source>
        <dbReference type="ARBA" id="ARBA00022980"/>
    </source>
</evidence>
<dbReference type="Pfam" id="PF08561">
    <property type="entry name" value="Ribosomal_L37"/>
    <property type="match status" value="1"/>
</dbReference>
<dbReference type="VEuPathDB" id="FungiDB:CIMG_10916"/>
<keyword evidence="10" id="KW-1185">Reference proteome</keyword>
<keyword evidence="5" id="KW-0687">Ribonucleoprotein</keyword>
<dbReference type="PANTHER" id="PTHR28595:SF1">
    <property type="entry name" value="LARGE RIBOSOMAL SUBUNIT PROTEIN ML54"/>
    <property type="match status" value="1"/>
</dbReference>
<reference evidence="10" key="1">
    <citation type="journal article" date="2009" name="Genome Res.">
        <title>Comparative genomic analyses of the human fungal pathogens Coccidioides and their relatives.</title>
        <authorList>
            <person name="Sharpton T.J."/>
            <person name="Stajich J.E."/>
            <person name="Rounsley S.D."/>
            <person name="Gardner M.J."/>
            <person name="Wortman J.R."/>
            <person name="Jordar V.S."/>
            <person name="Maiti R."/>
            <person name="Kodira C.D."/>
            <person name="Neafsey D.E."/>
            <person name="Zeng Q."/>
            <person name="Hung C.-Y."/>
            <person name="McMahan C."/>
            <person name="Muszewska A."/>
            <person name="Grynberg M."/>
            <person name="Mandel M.A."/>
            <person name="Kellner E.M."/>
            <person name="Barker B.M."/>
            <person name="Galgiani J.N."/>
            <person name="Orbach M.J."/>
            <person name="Kirkland T.N."/>
            <person name="Cole G.T."/>
            <person name="Henn M.R."/>
            <person name="Birren B.W."/>
            <person name="Taylor J.W."/>
        </authorList>
    </citation>
    <scope>NUCLEOTIDE SEQUENCE [LARGE SCALE GENOMIC DNA]</scope>
    <source>
        <strain evidence="10">RS</strain>
    </source>
</reference>
<feature type="region of interest" description="Disordered" evidence="8">
    <location>
        <begin position="117"/>
        <end position="139"/>
    </location>
</feature>
<reference evidence="10" key="2">
    <citation type="journal article" date="2010" name="Genome Res.">
        <title>Population genomic sequencing of Coccidioides fungi reveals recent hybridization and transposon control.</title>
        <authorList>
            <person name="Neafsey D.E."/>
            <person name="Barker B.M."/>
            <person name="Sharpton T.J."/>
            <person name="Stajich J.E."/>
            <person name="Park D.J."/>
            <person name="Whiston E."/>
            <person name="Hung C.-Y."/>
            <person name="McMahan C."/>
            <person name="White J."/>
            <person name="Sykes S."/>
            <person name="Heiman D."/>
            <person name="Young S."/>
            <person name="Zeng Q."/>
            <person name="Abouelleil A."/>
            <person name="Aftuck L."/>
            <person name="Bessette D."/>
            <person name="Brown A."/>
            <person name="FitzGerald M."/>
            <person name="Lui A."/>
            <person name="Macdonald J.P."/>
            <person name="Priest M."/>
            <person name="Orbach M.J."/>
            <person name="Galgiani J.N."/>
            <person name="Kirkland T.N."/>
            <person name="Cole G.T."/>
            <person name="Birren B.W."/>
            <person name="Henn M.R."/>
            <person name="Taylor J.W."/>
            <person name="Rounsley S.D."/>
        </authorList>
    </citation>
    <scope>GENOME REANNOTATION</scope>
    <source>
        <strain evidence="10">RS</strain>
    </source>
</reference>
<feature type="region of interest" description="Disordered" evidence="8">
    <location>
        <begin position="190"/>
        <end position="212"/>
    </location>
</feature>
<evidence type="ECO:0000256" key="5">
    <source>
        <dbReference type="ARBA" id="ARBA00023274"/>
    </source>
</evidence>